<reference evidence="1 2" key="1">
    <citation type="journal article" date="2011" name="Stand. Genomic Sci.">
        <title>Complete genome sequence of Haliscomenobacter hydrossis type strain (O).</title>
        <authorList>
            <consortium name="US DOE Joint Genome Institute (JGI-PGF)"/>
            <person name="Daligault H."/>
            <person name="Lapidus A."/>
            <person name="Zeytun A."/>
            <person name="Nolan M."/>
            <person name="Lucas S."/>
            <person name="Del Rio T.G."/>
            <person name="Tice H."/>
            <person name="Cheng J.F."/>
            <person name="Tapia R."/>
            <person name="Han C."/>
            <person name="Goodwin L."/>
            <person name="Pitluck S."/>
            <person name="Liolios K."/>
            <person name="Pagani I."/>
            <person name="Ivanova N."/>
            <person name="Huntemann M."/>
            <person name="Mavromatis K."/>
            <person name="Mikhailova N."/>
            <person name="Pati A."/>
            <person name="Chen A."/>
            <person name="Palaniappan K."/>
            <person name="Land M."/>
            <person name="Hauser L."/>
            <person name="Brambilla E.M."/>
            <person name="Rohde M."/>
            <person name="Verbarg S."/>
            <person name="Goker M."/>
            <person name="Bristow J."/>
            <person name="Eisen J.A."/>
            <person name="Markowitz V."/>
            <person name="Hugenholtz P."/>
            <person name="Kyrpides N.C."/>
            <person name="Klenk H.P."/>
            <person name="Woyke T."/>
        </authorList>
    </citation>
    <scope>NUCLEOTIDE SEQUENCE [LARGE SCALE GENOMIC DNA]</scope>
    <source>
        <strain evidence="2">ATCC 27775 / DSM 1100 / LMG 10767 / O</strain>
    </source>
</reference>
<dbReference type="STRING" id="760192.Halhy_2831"/>
<dbReference type="Proteomes" id="UP000008461">
    <property type="component" value="Chromosome"/>
</dbReference>
<dbReference type="AlphaFoldDB" id="F4L338"/>
<reference key="2">
    <citation type="submission" date="2011-04" db="EMBL/GenBank/DDBJ databases">
        <title>Complete sequence of chromosome of Haliscomenobacter hydrossis DSM 1100.</title>
        <authorList>
            <consortium name="US DOE Joint Genome Institute (JGI-PGF)"/>
            <person name="Lucas S."/>
            <person name="Han J."/>
            <person name="Lapidus A."/>
            <person name="Bruce D."/>
            <person name="Goodwin L."/>
            <person name="Pitluck S."/>
            <person name="Peters L."/>
            <person name="Kyrpides N."/>
            <person name="Mavromatis K."/>
            <person name="Ivanova N."/>
            <person name="Ovchinnikova G."/>
            <person name="Pagani I."/>
            <person name="Daligault H."/>
            <person name="Detter J.C."/>
            <person name="Han C."/>
            <person name="Land M."/>
            <person name="Hauser L."/>
            <person name="Markowitz V."/>
            <person name="Cheng J.-F."/>
            <person name="Hugenholtz P."/>
            <person name="Woyke T."/>
            <person name="Wu D."/>
            <person name="Verbarg S."/>
            <person name="Frueling A."/>
            <person name="Brambilla E."/>
            <person name="Klenk H.-P."/>
            <person name="Eisen J.A."/>
        </authorList>
    </citation>
    <scope>NUCLEOTIDE SEQUENCE</scope>
    <source>
        <strain>DSM 1100</strain>
    </source>
</reference>
<gene>
    <name evidence="1" type="ordered locus">Halhy_2831</name>
</gene>
<name>F4L338_HALH1</name>
<sequence>MKAIRKIAGKVTALLVAVMTTVTLLNPYYLQAYDSVDDYVDMYDSEAEDYTGSGSGSCGFVQESFTCSNSTAINYQNNSSGNIVTQWSSAFGYQPPYQFNISGSYTNSNAYVYQNMAAITYTGNYVMKCFQRGYGIRECTSEACPGQFQPAVQKCAGTTCK</sequence>
<keyword evidence="2" id="KW-1185">Reference proteome</keyword>
<accession>F4L338</accession>
<dbReference type="EMBL" id="CP002691">
    <property type="protein sequence ID" value="AEE50697.1"/>
    <property type="molecule type" value="Genomic_DNA"/>
</dbReference>
<dbReference type="RefSeq" id="WP_013765244.1">
    <property type="nucleotide sequence ID" value="NC_015510.1"/>
</dbReference>
<evidence type="ECO:0000313" key="1">
    <source>
        <dbReference type="EMBL" id="AEE50697.1"/>
    </source>
</evidence>
<protein>
    <submittedName>
        <fullName evidence="1">Uncharacterized protein</fullName>
    </submittedName>
</protein>
<proteinExistence type="predicted"/>
<dbReference type="KEGG" id="hhy:Halhy_2831"/>
<dbReference type="HOGENOM" id="CLU_1641392_0_0_10"/>
<evidence type="ECO:0000313" key="2">
    <source>
        <dbReference type="Proteomes" id="UP000008461"/>
    </source>
</evidence>
<organism evidence="1 2">
    <name type="scientific">Haliscomenobacter hydrossis (strain ATCC 27775 / DSM 1100 / LMG 10767 / O)</name>
    <dbReference type="NCBI Taxonomy" id="760192"/>
    <lineage>
        <taxon>Bacteria</taxon>
        <taxon>Pseudomonadati</taxon>
        <taxon>Bacteroidota</taxon>
        <taxon>Saprospiria</taxon>
        <taxon>Saprospirales</taxon>
        <taxon>Haliscomenobacteraceae</taxon>
        <taxon>Haliscomenobacter</taxon>
    </lineage>
</organism>